<dbReference type="AlphaFoldDB" id="A0A0C3CWC0"/>
<dbReference type="SUPFAM" id="SSF49482">
    <property type="entry name" value="Aromatic compound dioxygenase"/>
    <property type="match status" value="1"/>
</dbReference>
<reference evidence="1 2" key="1">
    <citation type="submission" date="2014-04" db="EMBL/GenBank/DDBJ databases">
        <authorList>
            <consortium name="DOE Joint Genome Institute"/>
            <person name="Kuo A."/>
            <person name="Martino E."/>
            <person name="Perotto S."/>
            <person name="Kohler A."/>
            <person name="Nagy L.G."/>
            <person name="Floudas D."/>
            <person name="Copeland A."/>
            <person name="Barry K.W."/>
            <person name="Cichocki N."/>
            <person name="Veneault-Fourrey C."/>
            <person name="LaButti K."/>
            <person name="Lindquist E.A."/>
            <person name="Lipzen A."/>
            <person name="Lundell T."/>
            <person name="Morin E."/>
            <person name="Murat C."/>
            <person name="Sun H."/>
            <person name="Tunlid A."/>
            <person name="Henrissat B."/>
            <person name="Grigoriev I.V."/>
            <person name="Hibbett D.S."/>
            <person name="Martin F."/>
            <person name="Nordberg H.P."/>
            <person name="Cantor M.N."/>
            <person name="Hua S.X."/>
        </authorList>
    </citation>
    <scope>NUCLEOTIDE SEQUENCE [LARGE SCALE GENOMIC DNA]</scope>
    <source>
        <strain evidence="1 2">Zn</strain>
    </source>
</reference>
<sequence>PHDRPVGRLLLKLHRYPYRPSHMHFMFEKEGNDKLIRALYLRGDPFESSDAVFGV</sequence>
<proteinExistence type="predicted"/>
<evidence type="ECO:0000313" key="1">
    <source>
        <dbReference type="EMBL" id="KIN03284.1"/>
    </source>
</evidence>
<dbReference type="OrthoDB" id="5403846at2759"/>
<dbReference type="EMBL" id="KN832874">
    <property type="protein sequence ID" value="KIN03284.1"/>
    <property type="molecule type" value="Genomic_DNA"/>
</dbReference>
<keyword evidence="2" id="KW-1185">Reference proteome</keyword>
<protein>
    <submittedName>
        <fullName evidence="1">Uncharacterized protein</fullName>
    </submittedName>
</protein>
<feature type="non-terminal residue" evidence="1">
    <location>
        <position position="1"/>
    </location>
</feature>
<dbReference type="InterPro" id="IPR015889">
    <property type="entry name" value="Intradiol_dOase_core"/>
</dbReference>
<name>A0A0C3CWC0_OIDMZ</name>
<accession>A0A0C3CWC0</accession>
<dbReference type="Proteomes" id="UP000054321">
    <property type="component" value="Unassembled WGS sequence"/>
</dbReference>
<dbReference type="GO" id="GO:0008199">
    <property type="term" value="F:ferric iron binding"/>
    <property type="evidence" value="ECO:0007669"/>
    <property type="project" value="InterPro"/>
</dbReference>
<dbReference type="Gene3D" id="2.60.130.10">
    <property type="entry name" value="Aromatic compound dioxygenase"/>
    <property type="match status" value="1"/>
</dbReference>
<dbReference type="GO" id="GO:0016702">
    <property type="term" value="F:oxidoreductase activity, acting on single donors with incorporation of molecular oxygen, incorporation of two atoms of oxygen"/>
    <property type="evidence" value="ECO:0007669"/>
    <property type="project" value="InterPro"/>
</dbReference>
<dbReference type="STRING" id="913774.A0A0C3CWC0"/>
<evidence type="ECO:0000313" key="2">
    <source>
        <dbReference type="Proteomes" id="UP000054321"/>
    </source>
</evidence>
<reference evidence="2" key="2">
    <citation type="submission" date="2015-01" db="EMBL/GenBank/DDBJ databases">
        <title>Evolutionary Origins and Diversification of the Mycorrhizal Mutualists.</title>
        <authorList>
            <consortium name="DOE Joint Genome Institute"/>
            <consortium name="Mycorrhizal Genomics Consortium"/>
            <person name="Kohler A."/>
            <person name="Kuo A."/>
            <person name="Nagy L.G."/>
            <person name="Floudas D."/>
            <person name="Copeland A."/>
            <person name="Barry K.W."/>
            <person name="Cichocki N."/>
            <person name="Veneault-Fourrey C."/>
            <person name="LaButti K."/>
            <person name="Lindquist E.A."/>
            <person name="Lipzen A."/>
            <person name="Lundell T."/>
            <person name="Morin E."/>
            <person name="Murat C."/>
            <person name="Riley R."/>
            <person name="Ohm R."/>
            <person name="Sun H."/>
            <person name="Tunlid A."/>
            <person name="Henrissat B."/>
            <person name="Grigoriev I.V."/>
            <person name="Hibbett D.S."/>
            <person name="Martin F."/>
        </authorList>
    </citation>
    <scope>NUCLEOTIDE SEQUENCE [LARGE SCALE GENOMIC DNA]</scope>
    <source>
        <strain evidence="2">Zn</strain>
    </source>
</reference>
<gene>
    <name evidence="1" type="ORF">OIDMADRAFT_84722</name>
</gene>
<dbReference type="HOGENOM" id="CLU_3038004_0_0_1"/>
<dbReference type="InParanoid" id="A0A0C3CWC0"/>
<organism evidence="1 2">
    <name type="scientific">Oidiodendron maius (strain Zn)</name>
    <dbReference type="NCBI Taxonomy" id="913774"/>
    <lineage>
        <taxon>Eukaryota</taxon>
        <taxon>Fungi</taxon>
        <taxon>Dikarya</taxon>
        <taxon>Ascomycota</taxon>
        <taxon>Pezizomycotina</taxon>
        <taxon>Leotiomycetes</taxon>
        <taxon>Leotiomycetes incertae sedis</taxon>
        <taxon>Myxotrichaceae</taxon>
        <taxon>Oidiodendron</taxon>
    </lineage>
</organism>
<feature type="non-terminal residue" evidence="1">
    <location>
        <position position="55"/>
    </location>
</feature>